<accession>A0A6L5BSH6</accession>
<feature type="chain" id="PRO_5026672375" description="DUF5666 domain-containing protein" evidence="2">
    <location>
        <begin position="42"/>
        <end position="210"/>
    </location>
</feature>
<sequence>MIQSRALPSITGNVLFMKFNALAQAITLATLLSAASLSAIAADIPLSAAVEADQVTTKVLAVDAAKHQVVLEGAEGRQVHVQLSDKAKDLGNLKVGDKVNVEVTHSVAAYLDTDVDKGLPGSTERTGDIRATKDNPNPGGEAFRQVQVQLKITKIDTKKNQVTFENPAGQSKTVDVLRPEVQAKLKDLKVGQSVVVTYTDILKVTTQHES</sequence>
<evidence type="ECO:0000256" key="1">
    <source>
        <dbReference type="SAM" id="MobiDB-lite"/>
    </source>
</evidence>
<dbReference type="EMBL" id="JAAAXX010000002">
    <property type="protein sequence ID" value="KAF2391641.1"/>
    <property type="molecule type" value="Genomic_DNA"/>
</dbReference>
<feature type="region of interest" description="Disordered" evidence="1">
    <location>
        <begin position="119"/>
        <end position="140"/>
    </location>
</feature>
<evidence type="ECO:0000256" key="2">
    <source>
        <dbReference type="SAM" id="SignalP"/>
    </source>
</evidence>
<reference evidence="3 4" key="1">
    <citation type="submission" date="2019-12" db="EMBL/GenBank/DDBJ databases">
        <title>Endophytic bacteria associated with Panax ginseng seedlings.</title>
        <authorList>
            <person name="Park J.M."/>
            <person name="Shin R."/>
            <person name="Jo S.H."/>
        </authorList>
    </citation>
    <scope>NUCLEOTIDE SEQUENCE [LARGE SCALE GENOMIC DNA]</scope>
    <source>
        <strain evidence="3 4">PgKB32</strain>
    </source>
</reference>
<comment type="caution">
    <text evidence="3">The sequence shown here is derived from an EMBL/GenBank/DDBJ whole genome shotgun (WGS) entry which is preliminary data.</text>
</comment>
<feature type="signal peptide" evidence="2">
    <location>
        <begin position="1"/>
        <end position="41"/>
    </location>
</feature>
<name>A0A6L5BSH6_9PSED</name>
<organism evidence="3 4">
    <name type="scientific">Pseudomonas frederiksbergensis</name>
    <dbReference type="NCBI Taxonomy" id="104087"/>
    <lineage>
        <taxon>Bacteria</taxon>
        <taxon>Pseudomonadati</taxon>
        <taxon>Pseudomonadota</taxon>
        <taxon>Gammaproteobacteria</taxon>
        <taxon>Pseudomonadales</taxon>
        <taxon>Pseudomonadaceae</taxon>
        <taxon>Pseudomonas</taxon>
    </lineage>
</organism>
<dbReference type="Proteomes" id="UP000475265">
    <property type="component" value="Unassembled WGS sequence"/>
</dbReference>
<evidence type="ECO:0000313" key="3">
    <source>
        <dbReference type="EMBL" id="KAF2391641.1"/>
    </source>
</evidence>
<evidence type="ECO:0000313" key="4">
    <source>
        <dbReference type="Proteomes" id="UP000475265"/>
    </source>
</evidence>
<gene>
    <name evidence="3" type="ORF">FX983_06126</name>
</gene>
<proteinExistence type="predicted"/>
<keyword evidence="2" id="KW-0732">Signal</keyword>
<protein>
    <recommendedName>
        <fullName evidence="5">DUF5666 domain-containing protein</fullName>
    </recommendedName>
</protein>
<dbReference type="AlphaFoldDB" id="A0A6L5BSH6"/>
<evidence type="ECO:0008006" key="5">
    <source>
        <dbReference type="Google" id="ProtNLM"/>
    </source>
</evidence>